<dbReference type="Proteomes" id="UP000007813">
    <property type="component" value="Unassembled WGS sequence"/>
</dbReference>
<sequence>MVLSNVESGMSETTRSMDSPQTSHTSQISQTSQTSQTFQTSQTPPENKIAKAVDALRLVTWSLFTLFVAALVVVPVVGPYVLGNPVLAGEMPVLFGILLGGLFVGTLVAVVLEVFLY</sequence>
<proteinExistence type="predicted"/>
<feature type="compositionally biased region" description="Low complexity" evidence="1">
    <location>
        <begin position="19"/>
        <end position="43"/>
    </location>
</feature>
<evidence type="ECO:0000256" key="1">
    <source>
        <dbReference type="SAM" id="MobiDB-lite"/>
    </source>
</evidence>
<feature type="transmembrane region" description="Helical" evidence="2">
    <location>
        <begin position="58"/>
        <end position="81"/>
    </location>
</feature>
<keyword evidence="2" id="KW-0812">Transmembrane</keyword>
<feature type="region of interest" description="Disordered" evidence="1">
    <location>
        <begin position="1"/>
        <end position="45"/>
    </location>
</feature>
<gene>
    <name evidence="3" type="ORF">HSB1_44880</name>
</gene>
<dbReference type="EMBL" id="ALJD01000016">
    <property type="protein sequence ID" value="EJN57102.1"/>
    <property type="molecule type" value="Genomic_DNA"/>
</dbReference>
<dbReference type="RefSeq" id="WP_009377810.1">
    <property type="nucleotide sequence ID" value="NZ_ALJD01000016.1"/>
</dbReference>
<dbReference type="AlphaFoldDB" id="J3ESW8"/>
<evidence type="ECO:0000256" key="2">
    <source>
        <dbReference type="SAM" id="Phobius"/>
    </source>
</evidence>
<protein>
    <submittedName>
        <fullName evidence="3">Uncharacterized protein</fullName>
    </submittedName>
</protein>
<dbReference type="PATRIC" id="fig|1210908.3.peg.4193"/>
<evidence type="ECO:0000313" key="4">
    <source>
        <dbReference type="Proteomes" id="UP000007813"/>
    </source>
</evidence>
<keyword evidence="2" id="KW-1133">Transmembrane helix</keyword>
<reference evidence="3 4" key="1">
    <citation type="journal article" date="2012" name="J. Bacteriol.">
        <title>Draft Genome Sequence of the Extremely Halophilic Archaeon Halogranum salarium B-1T.</title>
        <authorList>
            <person name="Kim K.K."/>
            <person name="Lee K.C."/>
            <person name="Lee J.S."/>
        </authorList>
    </citation>
    <scope>NUCLEOTIDE SEQUENCE [LARGE SCALE GENOMIC DNA]</scope>
    <source>
        <strain evidence="3 4">B-1</strain>
    </source>
</reference>
<name>J3ESW8_9EURY</name>
<comment type="caution">
    <text evidence="3">The sequence shown here is derived from an EMBL/GenBank/DDBJ whole genome shotgun (WGS) entry which is preliminary data.</text>
</comment>
<feature type="compositionally biased region" description="Polar residues" evidence="1">
    <location>
        <begin position="1"/>
        <end position="18"/>
    </location>
</feature>
<accession>J3ESW8</accession>
<evidence type="ECO:0000313" key="3">
    <source>
        <dbReference type="EMBL" id="EJN57102.1"/>
    </source>
</evidence>
<organism evidence="3 4">
    <name type="scientific">Halogranum salarium B-1</name>
    <dbReference type="NCBI Taxonomy" id="1210908"/>
    <lineage>
        <taxon>Archaea</taxon>
        <taxon>Methanobacteriati</taxon>
        <taxon>Methanobacteriota</taxon>
        <taxon>Stenosarchaea group</taxon>
        <taxon>Halobacteria</taxon>
        <taxon>Halobacteriales</taxon>
        <taxon>Haloferacaceae</taxon>
    </lineage>
</organism>
<feature type="transmembrane region" description="Helical" evidence="2">
    <location>
        <begin position="93"/>
        <end position="116"/>
    </location>
</feature>
<keyword evidence="2" id="KW-0472">Membrane</keyword>